<dbReference type="EMBL" id="AY060827">
    <property type="protein sequence ID" value="AAL28375.1"/>
    <property type="molecule type" value="mRNA"/>
</dbReference>
<dbReference type="FlyBase" id="FBgn0034521">
    <property type="gene designation" value="Mgat1"/>
</dbReference>
<accession>Q95SE9</accession>
<dbReference type="GO" id="GO:0008340">
    <property type="term" value="P:determination of adult lifespan"/>
    <property type="evidence" value="ECO:0000315"/>
    <property type="project" value="FlyBase"/>
</dbReference>
<sequence length="46" mass="4700">MASSPSTTTNGACIWHPMPTGRATSSLGANDAKDRVPPAPPPLPRS</sequence>
<feature type="compositionally biased region" description="Polar residues" evidence="1">
    <location>
        <begin position="1"/>
        <end position="11"/>
    </location>
</feature>
<evidence type="ECO:0000313" key="3">
    <source>
        <dbReference type="FlyBase" id="FBgn0034521"/>
    </source>
</evidence>
<organism evidence="2">
    <name type="scientific">Drosophila melanogaster</name>
    <name type="common">Fruit fly</name>
    <dbReference type="NCBI Taxonomy" id="7227"/>
    <lineage>
        <taxon>Eukaryota</taxon>
        <taxon>Metazoa</taxon>
        <taxon>Ecdysozoa</taxon>
        <taxon>Arthropoda</taxon>
        <taxon>Hexapoda</taxon>
        <taxon>Insecta</taxon>
        <taxon>Pterygota</taxon>
        <taxon>Neoptera</taxon>
        <taxon>Endopterygota</taxon>
        <taxon>Diptera</taxon>
        <taxon>Brachycera</taxon>
        <taxon>Muscomorpha</taxon>
        <taxon>Ephydroidea</taxon>
        <taxon>Drosophilidae</taxon>
        <taxon>Drosophila</taxon>
        <taxon>Sophophora</taxon>
    </lineage>
</organism>
<proteinExistence type="evidence at transcript level"/>
<dbReference type="GO" id="GO:0008344">
    <property type="term" value="P:adult locomotory behavior"/>
    <property type="evidence" value="ECO:0000315"/>
    <property type="project" value="FlyBase"/>
</dbReference>
<name>Q95SE9_DROME</name>
<gene>
    <name evidence="3" type="primary">Mgat1</name>
    <name evidence="2" type="synonym">MGAT1</name>
    <name evidence="3" type="ORF">CG13431</name>
</gene>
<dbReference type="GO" id="GO:0035010">
    <property type="term" value="P:encapsulation of foreign target"/>
    <property type="evidence" value="ECO:0000315"/>
    <property type="project" value="FlyBase"/>
</dbReference>
<dbReference type="GO" id="GO:0016319">
    <property type="term" value="P:mushroom body development"/>
    <property type="evidence" value="ECO:0000315"/>
    <property type="project" value="FlyBase"/>
</dbReference>
<dbReference type="GO" id="GO:0003827">
    <property type="term" value="F:alpha-1,3-mannosylglycoprotein 2-beta-N-acetylglucosaminyltransferase activity"/>
    <property type="evidence" value="ECO:0000314"/>
    <property type="project" value="FlyBase"/>
</dbReference>
<dbReference type="GO" id="GO:0018279">
    <property type="term" value="P:protein N-linked glycosylation via asparagine"/>
    <property type="evidence" value="ECO:0000314"/>
    <property type="project" value="FlyBase"/>
</dbReference>
<dbReference type="AGR" id="FB:FBgn0034521"/>
<dbReference type="GO" id="GO:0006491">
    <property type="term" value="P:N-glycan processing"/>
    <property type="evidence" value="ECO:0000314"/>
    <property type="project" value="FlyBase"/>
</dbReference>
<dbReference type="OrthoDB" id="440755at2759"/>
<dbReference type="AlphaFoldDB" id="Q95SE9"/>
<dbReference type="GO" id="GO:0005797">
    <property type="term" value="C:Golgi medial cisterna"/>
    <property type="evidence" value="ECO:0000314"/>
    <property type="project" value="FlyBase"/>
</dbReference>
<feature type="region of interest" description="Disordered" evidence="1">
    <location>
        <begin position="1"/>
        <end position="46"/>
    </location>
</feature>
<evidence type="ECO:0000256" key="1">
    <source>
        <dbReference type="SAM" id="MobiDB-lite"/>
    </source>
</evidence>
<reference evidence="2" key="1">
    <citation type="submission" date="2001-10" db="EMBL/GenBank/DDBJ databases">
        <authorList>
            <person name="Stapleton M."/>
            <person name="Brokstein P."/>
            <person name="Hong L."/>
            <person name="Agbayani A."/>
            <person name="Carlson J."/>
            <person name="Champe M."/>
            <person name="Chavez C."/>
            <person name="Dorsett V."/>
            <person name="Farfan D."/>
            <person name="Frise E."/>
            <person name="George R."/>
            <person name="Gonzalez M."/>
            <person name="Guarin H."/>
            <person name="Li P."/>
            <person name="Liao G."/>
            <person name="Miranda A."/>
            <person name="Mungall C.J."/>
            <person name="Nunoo J."/>
            <person name="Pacleb J."/>
            <person name="Paragas V."/>
            <person name="Park S."/>
            <person name="Phouanenavong S."/>
            <person name="Wan K."/>
            <person name="Yu C."/>
            <person name="Lewis S.E."/>
            <person name="Rubin G.M."/>
            <person name="Celniker S."/>
        </authorList>
    </citation>
    <scope>NUCLEOTIDE SEQUENCE</scope>
</reference>
<evidence type="ECO:0000313" key="2">
    <source>
        <dbReference type="EMBL" id="AAL28375.1"/>
    </source>
</evidence>
<feature type="compositionally biased region" description="Pro residues" evidence="1">
    <location>
        <begin position="37"/>
        <end position="46"/>
    </location>
</feature>
<protein>
    <submittedName>
        <fullName evidence="2">GM01211p</fullName>
    </submittedName>
</protein>